<comment type="caution">
    <text evidence="2">The sequence shown here is derived from an EMBL/GenBank/DDBJ whole genome shotgun (WGS) entry which is preliminary data.</text>
</comment>
<proteinExistence type="predicted"/>
<dbReference type="InterPro" id="IPR041329">
    <property type="entry name" value="YubB_C"/>
</dbReference>
<name>A0A8J7VX96_9FIRM</name>
<evidence type="ECO:0000313" key="3">
    <source>
        <dbReference type="Proteomes" id="UP000675664"/>
    </source>
</evidence>
<sequence>MPNHVTNILNVSGGPKRMAELFEAVKTEKYGLGSIDFAKIIPVPDYIYQGDLGPAEMAKYGKNNWLDWNTSNWGSKWNSYGYDEFTSKKFDGENLRFQTAWSSVHQVIGRLAEMYPDLEFSYCWADEDFGNNVGRREYSAGEETECYLPNGGSKEALEMAAEVHQVDLEDEGYLWNEEAGEYEFHHDSIGMELT</sequence>
<evidence type="ECO:0000313" key="2">
    <source>
        <dbReference type="EMBL" id="MBR0596391.1"/>
    </source>
</evidence>
<feature type="domain" description="YubB ferredoxin-like" evidence="1">
    <location>
        <begin position="85"/>
        <end position="167"/>
    </location>
</feature>
<organism evidence="2 3">
    <name type="scientific">Sinanaerobacter chloroacetimidivorans</name>
    <dbReference type="NCBI Taxonomy" id="2818044"/>
    <lineage>
        <taxon>Bacteria</taxon>
        <taxon>Bacillati</taxon>
        <taxon>Bacillota</taxon>
        <taxon>Clostridia</taxon>
        <taxon>Peptostreptococcales</taxon>
        <taxon>Anaerovoracaceae</taxon>
        <taxon>Sinanaerobacter</taxon>
    </lineage>
</organism>
<gene>
    <name evidence="2" type="ORF">KCX82_00725</name>
</gene>
<reference evidence="2" key="1">
    <citation type="submission" date="2021-04" db="EMBL/GenBank/DDBJ databases">
        <title>Sinoanaerobacter chloroacetimidivorans sp. nov., an obligate anaerobic bacterium isolated from anaerobic sludge.</title>
        <authorList>
            <person name="Bao Y."/>
        </authorList>
    </citation>
    <scope>NUCLEOTIDE SEQUENCE</scope>
    <source>
        <strain evidence="2">BAD-6</strain>
    </source>
</reference>
<dbReference type="AlphaFoldDB" id="A0A8J7VX96"/>
<accession>A0A8J7VX96</accession>
<keyword evidence="3" id="KW-1185">Reference proteome</keyword>
<dbReference type="RefSeq" id="WP_227016524.1">
    <property type="nucleotide sequence ID" value="NZ_JAGSND010000001.1"/>
</dbReference>
<dbReference type="Proteomes" id="UP000675664">
    <property type="component" value="Unassembled WGS sequence"/>
</dbReference>
<reference evidence="2" key="2">
    <citation type="submission" date="2021-04" db="EMBL/GenBank/DDBJ databases">
        <authorList>
            <person name="Liu J."/>
        </authorList>
    </citation>
    <scope>NUCLEOTIDE SEQUENCE</scope>
    <source>
        <strain evidence="2">BAD-6</strain>
    </source>
</reference>
<protein>
    <recommendedName>
        <fullName evidence="1">YubB ferredoxin-like domain-containing protein</fullName>
    </recommendedName>
</protein>
<evidence type="ECO:0000259" key="1">
    <source>
        <dbReference type="Pfam" id="PF18406"/>
    </source>
</evidence>
<dbReference type="EMBL" id="JAGSND010000001">
    <property type="protein sequence ID" value="MBR0596391.1"/>
    <property type="molecule type" value="Genomic_DNA"/>
</dbReference>
<dbReference type="Pfam" id="PF18406">
    <property type="entry name" value="DUF1281_C"/>
    <property type="match status" value="1"/>
</dbReference>